<evidence type="ECO:0000256" key="8">
    <source>
        <dbReference type="SAM" id="MobiDB-lite"/>
    </source>
</evidence>
<dbReference type="Proteomes" id="UP000193685">
    <property type="component" value="Unassembled WGS sequence"/>
</dbReference>
<evidence type="ECO:0000313" key="13">
    <source>
        <dbReference type="Proteomes" id="UP000193685"/>
    </source>
</evidence>
<dbReference type="InterPro" id="IPR033468">
    <property type="entry name" value="Metaxin_GST"/>
</dbReference>
<evidence type="ECO:0000256" key="3">
    <source>
        <dbReference type="ARBA" id="ARBA00022448"/>
    </source>
</evidence>
<name>A0A1Y2FUX3_PROLT</name>
<keyword evidence="9" id="KW-0812">Transmembrane</keyword>
<evidence type="ECO:0000256" key="6">
    <source>
        <dbReference type="ARBA" id="ARBA00023128"/>
    </source>
</evidence>
<feature type="region of interest" description="Disordered" evidence="8">
    <location>
        <begin position="336"/>
        <end position="358"/>
    </location>
</feature>
<dbReference type="GO" id="GO:0001401">
    <property type="term" value="C:SAM complex"/>
    <property type="evidence" value="ECO:0007669"/>
    <property type="project" value="InterPro"/>
</dbReference>
<dbReference type="Gene3D" id="1.20.1050.10">
    <property type="match status" value="1"/>
</dbReference>
<evidence type="ECO:0000256" key="2">
    <source>
        <dbReference type="ARBA" id="ARBA00009170"/>
    </source>
</evidence>
<comment type="subcellular location">
    <subcellularLocation>
        <location evidence="1">Mitochondrion outer membrane</location>
    </subcellularLocation>
</comment>
<dbReference type="PANTHER" id="PTHR12289:SF41">
    <property type="entry name" value="FAILED AXON CONNECTIONS-RELATED"/>
    <property type="match status" value="1"/>
</dbReference>
<evidence type="ECO:0000256" key="1">
    <source>
        <dbReference type="ARBA" id="ARBA00004294"/>
    </source>
</evidence>
<dbReference type="InterPro" id="IPR050931">
    <property type="entry name" value="Mito_Protein_Transport_Metaxin"/>
</dbReference>
<accession>A0A1Y2FUX3</accession>
<dbReference type="EMBL" id="MCFI01000001">
    <property type="protein sequence ID" value="ORY87798.1"/>
    <property type="molecule type" value="Genomic_DNA"/>
</dbReference>
<dbReference type="SUPFAM" id="SSF47616">
    <property type="entry name" value="GST C-terminal domain-like"/>
    <property type="match status" value="1"/>
</dbReference>
<dbReference type="OMA" id="GYMVHVG"/>
<dbReference type="GO" id="GO:0007005">
    <property type="term" value="P:mitochondrion organization"/>
    <property type="evidence" value="ECO:0007669"/>
    <property type="project" value="TreeGrafter"/>
</dbReference>
<dbReference type="GO" id="GO:0015031">
    <property type="term" value="P:protein transport"/>
    <property type="evidence" value="ECO:0007669"/>
    <property type="project" value="UniProtKB-KW"/>
</dbReference>
<evidence type="ECO:0000256" key="7">
    <source>
        <dbReference type="ARBA" id="ARBA00023136"/>
    </source>
</evidence>
<sequence length="358" mass="38883">MSLILYIEPAAFEVPCLSAESLAALAYLQNVAPASFLVHCTANAAALITGKLPTLNDKGSGTWTSGFAAIVAYLKKLGLDADEPLNALERAESIALQVLVEQSASDLLSKVWFGDDLNYAAVRSILGKALPVPFNYTLPAELRKRAVGITSTVEGNLPPIAMGVTPSVRSAATALSASSQKTRKAQGLYALIEKQLGDKAYLFGKQATSCDALVCGHLSLHSYDQIPNPILAEELQRSFPKLHSYVAAFKDNLRPVDLAPPEPVGIMNIFNALWREMAGPRRSKPKTEEPSMEEGLKRIKDRKEKLYFACASVLGLIGFIIFNGIISFDIEGEEDYEDAGSFNEQEEVEEELSDDELE</sequence>
<evidence type="ECO:0000259" key="10">
    <source>
        <dbReference type="Pfam" id="PF10568"/>
    </source>
</evidence>
<protein>
    <recommendedName>
        <fullName evidence="14">Mitochondrial outer membrane transport complex Sam37/metaxin N-terminal domain-containing protein</fullName>
    </recommendedName>
</protein>
<evidence type="ECO:0000256" key="9">
    <source>
        <dbReference type="SAM" id="Phobius"/>
    </source>
</evidence>
<keyword evidence="6" id="KW-0496">Mitochondrion</keyword>
<keyword evidence="13" id="KW-1185">Reference proteome</keyword>
<dbReference type="AlphaFoldDB" id="A0A1Y2FUX3"/>
<keyword evidence="7 9" id="KW-0472">Membrane</keyword>
<dbReference type="OrthoDB" id="5835136at2759"/>
<keyword evidence="4" id="KW-1000">Mitochondrion outer membrane</keyword>
<dbReference type="RefSeq" id="XP_040728293.1">
    <property type="nucleotide sequence ID" value="XM_040870830.1"/>
</dbReference>
<dbReference type="GeneID" id="63787429"/>
<dbReference type="InterPro" id="IPR036282">
    <property type="entry name" value="Glutathione-S-Trfase_C_sf"/>
</dbReference>
<feature type="domain" description="Mitochondrial outer membrane transport complex Sam37/metaxin N-terminal" evidence="10">
    <location>
        <begin position="21"/>
        <end position="143"/>
    </location>
</feature>
<evidence type="ECO:0000259" key="11">
    <source>
        <dbReference type="Pfam" id="PF17171"/>
    </source>
</evidence>
<keyword evidence="9" id="KW-1133">Transmembrane helix</keyword>
<reference evidence="12 13" key="1">
    <citation type="submission" date="2016-07" db="EMBL/GenBank/DDBJ databases">
        <title>Pervasive Adenine N6-methylation of Active Genes in Fungi.</title>
        <authorList>
            <consortium name="DOE Joint Genome Institute"/>
            <person name="Mondo S.J."/>
            <person name="Dannebaum R.O."/>
            <person name="Kuo R.C."/>
            <person name="Labutti K."/>
            <person name="Haridas S."/>
            <person name="Kuo A."/>
            <person name="Salamov A."/>
            <person name="Ahrendt S.R."/>
            <person name="Lipzen A."/>
            <person name="Sullivan W."/>
            <person name="Andreopoulos W.B."/>
            <person name="Clum A."/>
            <person name="Lindquist E."/>
            <person name="Daum C."/>
            <person name="Ramamoorthy G.K."/>
            <person name="Gryganskyi A."/>
            <person name="Culley D."/>
            <person name="Magnuson J.K."/>
            <person name="James T.Y."/>
            <person name="O'Malley M.A."/>
            <person name="Stajich J.E."/>
            <person name="Spatafora J.W."/>
            <person name="Visel A."/>
            <person name="Grigoriev I.V."/>
        </authorList>
    </citation>
    <scope>NUCLEOTIDE SEQUENCE [LARGE SCALE GENOMIC DNA]</scope>
    <source>
        <strain evidence="12 13">12-1054</strain>
    </source>
</reference>
<dbReference type="Pfam" id="PF10568">
    <property type="entry name" value="Tom37"/>
    <property type="match status" value="1"/>
</dbReference>
<gene>
    <name evidence="12" type="ORF">BCR37DRAFT_390317</name>
</gene>
<dbReference type="InterPro" id="IPR019564">
    <property type="entry name" value="Sam37/metaxin_N"/>
</dbReference>
<dbReference type="Pfam" id="PF17171">
    <property type="entry name" value="GST_C_6"/>
    <property type="match status" value="1"/>
</dbReference>
<evidence type="ECO:0000313" key="12">
    <source>
        <dbReference type="EMBL" id="ORY87798.1"/>
    </source>
</evidence>
<proteinExistence type="inferred from homology"/>
<feature type="transmembrane region" description="Helical" evidence="9">
    <location>
        <begin position="306"/>
        <end position="326"/>
    </location>
</feature>
<dbReference type="STRING" id="56484.A0A1Y2FUX3"/>
<evidence type="ECO:0008006" key="14">
    <source>
        <dbReference type="Google" id="ProtNLM"/>
    </source>
</evidence>
<keyword evidence="5" id="KW-0653">Protein transport</keyword>
<keyword evidence="3" id="KW-0813">Transport</keyword>
<comment type="caution">
    <text evidence="12">The sequence shown here is derived from an EMBL/GenBank/DDBJ whole genome shotgun (WGS) entry which is preliminary data.</text>
</comment>
<feature type="domain" description="Metaxin glutathione S-transferase" evidence="11">
    <location>
        <begin position="189"/>
        <end position="246"/>
    </location>
</feature>
<evidence type="ECO:0000256" key="4">
    <source>
        <dbReference type="ARBA" id="ARBA00022787"/>
    </source>
</evidence>
<dbReference type="PANTHER" id="PTHR12289">
    <property type="entry name" value="METAXIN RELATED"/>
    <property type="match status" value="1"/>
</dbReference>
<organism evidence="12 13">
    <name type="scientific">Protomyces lactucae-debilis</name>
    <dbReference type="NCBI Taxonomy" id="2754530"/>
    <lineage>
        <taxon>Eukaryota</taxon>
        <taxon>Fungi</taxon>
        <taxon>Dikarya</taxon>
        <taxon>Ascomycota</taxon>
        <taxon>Taphrinomycotina</taxon>
        <taxon>Taphrinomycetes</taxon>
        <taxon>Taphrinales</taxon>
        <taxon>Protomycetaceae</taxon>
        <taxon>Protomyces</taxon>
    </lineage>
</organism>
<dbReference type="CDD" id="cd03054">
    <property type="entry name" value="GST_N_Metaxin"/>
    <property type="match status" value="1"/>
</dbReference>
<evidence type="ECO:0000256" key="5">
    <source>
        <dbReference type="ARBA" id="ARBA00022927"/>
    </source>
</evidence>
<comment type="similarity">
    <text evidence="2">Belongs to the metaxin family.</text>
</comment>